<evidence type="ECO:0000313" key="1">
    <source>
        <dbReference type="EMBL" id="MPD02739.1"/>
    </source>
</evidence>
<comment type="caution">
    <text evidence="1">The sequence shown here is derived from an EMBL/GenBank/DDBJ whole genome shotgun (WGS) entry which is preliminary data.</text>
</comment>
<keyword evidence="2" id="KW-1185">Reference proteome</keyword>
<sequence length="49" mass="5519">MFNHHALILAPGRPHVRCVTKSDVFTAICYIFTSFPPCNHSSGHCFSDR</sequence>
<accession>A0A5B7KCN4</accession>
<protein>
    <submittedName>
        <fullName evidence="1">Uncharacterized protein</fullName>
    </submittedName>
</protein>
<proteinExistence type="predicted"/>
<dbReference type="AlphaFoldDB" id="A0A5B7KCN4"/>
<reference evidence="1 2" key="1">
    <citation type="submission" date="2019-05" db="EMBL/GenBank/DDBJ databases">
        <title>Another draft genome of Portunus trituberculatus and its Hox gene families provides insights of decapod evolution.</title>
        <authorList>
            <person name="Jeong J.-H."/>
            <person name="Song I."/>
            <person name="Kim S."/>
            <person name="Choi T."/>
            <person name="Kim D."/>
            <person name="Ryu S."/>
            <person name="Kim W."/>
        </authorList>
    </citation>
    <scope>NUCLEOTIDE SEQUENCE [LARGE SCALE GENOMIC DNA]</scope>
    <source>
        <tissue evidence="1">Muscle</tissue>
    </source>
</reference>
<dbReference type="Proteomes" id="UP000324222">
    <property type="component" value="Unassembled WGS sequence"/>
</dbReference>
<name>A0A5B7KCN4_PORTR</name>
<organism evidence="1 2">
    <name type="scientific">Portunus trituberculatus</name>
    <name type="common">Swimming crab</name>
    <name type="synonym">Neptunus trituberculatus</name>
    <dbReference type="NCBI Taxonomy" id="210409"/>
    <lineage>
        <taxon>Eukaryota</taxon>
        <taxon>Metazoa</taxon>
        <taxon>Ecdysozoa</taxon>
        <taxon>Arthropoda</taxon>
        <taxon>Crustacea</taxon>
        <taxon>Multicrustacea</taxon>
        <taxon>Malacostraca</taxon>
        <taxon>Eumalacostraca</taxon>
        <taxon>Eucarida</taxon>
        <taxon>Decapoda</taxon>
        <taxon>Pleocyemata</taxon>
        <taxon>Brachyura</taxon>
        <taxon>Eubrachyura</taxon>
        <taxon>Portunoidea</taxon>
        <taxon>Portunidae</taxon>
        <taxon>Portuninae</taxon>
        <taxon>Portunus</taxon>
    </lineage>
</organism>
<gene>
    <name evidence="1" type="ORF">E2C01_098340</name>
</gene>
<dbReference type="EMBL" id="VSRR010132901">
    <property type="protein sequence ID" value="MPD02739.1"/>
    <property type="molecule type" value="Genomic_DNA"/>
</dbReference>
<evidence type="ECO:0000313" key="2">
    <source>
        <dbReference type="Proteomes" id="UP000324222"/>
    </source>
</evidence>